<keyword evidence="2" id="KW-1185">Reference proteome</keyword>
<dbReference type="AlphaFoldDB" id="A0A448XBH8"/>
<proteinExistence type="predicted"/>
<comment type="caution">
    <text evidence="1">The sequence shown here is derived from an EMBL/GenBank/DDBJ whole genome shotgun (WGS) entry which is preliminary data.</text>
</comment>
<reference evidence="1" key="1">
    <citation type="submission" date="2018-11" db="EMBL/GenBank/DDBJ databases">
        <authorList>
            <consortium name="Pathogen Informatics"/>
        </authorList>
    </citation>
    <scope>NUCLEOTIDE SEQUENCE</scope>
</reference>
<gene>
    <name evidence="1" type="ORF">PXEA_LOCUS26297</name>
</gene>
<dbReference type="EMBL" id="CAAALY010244768">
    <property type="protein sequence ID" value="VEL32857.1"/>
    <property type="molecule type" value="Genomic_DNA"/>
</dbReference>
<dbReference type="Proteomes" id="UP000784294">
    <property type="component" value="Unassembled WGS sequence"/>
</dbReference>
<sequence length="87" mass="9248">MDHLDANGSLMDEAVMIAGHDAWFRSDISAGIVHGLVGLCAKSQFAPVLTECLLSSENRPAEPILGECVGKKEMPSEVVYGVSTTEN</sequence>
<name>A0A448XBH8_9PLAT</name>
<organism evidence="1 2">
    <name type="scientific">Protopolystoma xenopodis</name>
    <dbReference type="NCBI Taxonomy" id="117903"/>
    <lineage>
        <taxon>Eukaryota</taxon>
        <taxon>Metazoa</taxon>
        <taxon>Spiralia</taxon>
        <taxon>Lophotrochozoa</taxon>
        <taxon>Platyhelminthes</taxon>
        <taxon>Monogenea</taxon>
        <taxon>Polyopisthocotylea</taxon>
        <taxon>Polystomatidea</taxon>
        <taxon>Polystomatidae</taxon>
        <taxon>Protopolystoma</taxon>
    </lineage>
</organism>
<accession>A0A448XBH8</accession>
<protein>
    <submittedName>
        <fullName evidence="1">Uncharacterized protein</fullName>
    </submittedName>
</protein>
<evidence type="ECO:0000313" key="2">
    <source>
        <dbReference type="Proteomes" id="UP000784294"/>
    </source>
</evidence>
<evidence type="ECO:0000313" key="1">
    <source>
        <dbReference type="EMBL" id="VEL32857.1"/>
    </source>
</evidence>